<evidence type="ECO:0000256" key="5">
    <source>
        <dbReference type="ARBA" id="ARBA00022781"/>
    </source>
</evidence>
<evidence type="ECO:0000256" key="7">
    <source>
        <dbReference type="ARBA" id="ARBA00023065"/>
    </source>
</evidence>
<protein>
    <recommendedName>
        <fullName evidence="13">ATP synthase subunit b</fullName>
    </recommendedName>
    <alternativeName>
        <fullName evidence="13">ATP synthase F(0) sector subunit b</fullName>
    </alternativeName>
    <alternativeName>
        <fullName evidence="13">ATPase subunit I</fullName>
    </alternativeName>
    <alternativeName>
        <fullName evidence="13">F-type ATPase subunit b</fullName>
        <shortName evidence="13">F-ATPase subunit b</shortName>
    </alternativeName>
</protein>
<evidence type="ECO:0000256" key="3">
    <source>
        <dbReference type="ARBA" id="ARBA00022547"/>
    </source>
</evidence>
<keyword evidence="8 13" id="KW-0472">Membrane</keyword>
<feature type="transmembrane region" description="Helical" evidence="13">
    <location>
        <begin position="85"/>
        <end position="104"/>
    </location>
</feature>
<comment type="function">
    <text evidence="11">Component of the F(0) channel, it forms part of the peripheral stalk, linking F(1) to F(0). The b'-subunit is a diverged and duplicated form of b found in plants and photosynthetic bacteria.</text>
</comment>
<evidence type="ECO:0000256" key="14">
    <source>
        <dbReference type="RuleBase" id="RU003848"/>
    </source>
</evidence>
<evidence type="ECO:0000256" key="16">
    <source>
        <dbReference type="SAM" id="MobiDB-lite"/>
    </source>
</evidence>
<dbReference type="Pfam" id="PF00430">
    <property type="entry name" value="ATP-synt_B"/>
    <property type="match status" value="1"/>
</dbReference>
<keyword evidence="7 13" id="KW-0406">Ion transport</keyword>
<keyword evidence="15" id="KW-0175">Coiled coil</keyword>
<dbReference type="Proteomes" id="UP000184603">
    <property type="component" value="Unassembled WGS sequence"/>
</dbReference>
<evidence type="ECO:0000256" key="12">
    <source>
        <dbReference type="ARBA" id="ARBA00037847"/>
    </source>
</evidence>
<evidence type="ECO:0000256" key="4">
    <source>
        <dbReference type="ARBA" id="ARBA00022692"/>
    </source>
</evidence>
<comment type="similarity">
    <text evidence="1 13 14">Belongs to the ATPase B chain family.</text>
</comment>
<dbReference type="PANTHER" id="PTHR33445">
    <property type="entry name" value="ATP SYNTHASE SUBUNIT B', CHLOROPLASTIC"/>
    <property type="match status" value="1"/>
</dbReference>
<dbReference type="CDD" id="cd06503">
    <property type="entry name" value="ATP-synt_Fo_b"/>
    <property type="match status" value="1"/>
</dbReference>
<evidence type="ECO:0000256" key="11">
    <source>
        <dbReference type="ARBA" id="ARBA00025614"/>
    </source>
</evidence>
<feature type="coiled-coil region" evidence="15">
    <location>
        <begin position="115"/>
        <end position="189"/>
    </location>
</feature>
<dbReference type="RefSeq" id="WP_073612671.1">
    <property type="nucleotide sequence ID" value="NZ_FRFE01000005.1"/>
</dbReference>
<dbReference type="GO" id="GO:0046933">
    <property type="term" value="F:proton-transporting ATP synthase activity, rotational mechanism"/>
    <property type="evidence" value="ECO:0007669"/>
    <property type="project" value="UniProtKB-UniRule"/>
</dbReference>
<comment type="subunit">
    <text evidence="13">F-type ATPases have 2 components, F(1) - the catalytic core - and F(0) - the membrane proton channel. F(1) has five subunits: alpha(3), beta(3), gamma(1), delta(1), epsilon(1). F(0) has three main subunits: a(1), b(2) and c(10-14). The alpha and beta chains form an alternating ring which encloses part of the gamma chain. F(1) is attached to F(0) by a central stalk formed by the gamma and epsilon chains, while a peripheral stalk is formed by the delta and b chains.</text>
</comment>
<dbReference type="GO" id="GO:0045259">
    <property type="term" value="C:proton-transporting ATP synthase complex"/>
    <property type="evidence" value="ECO:0007669"/>
    <property type="project" value="UniProtKB-KW"/>
</dbReference>
<keyword evidence="19" id="KW-1185">Reference proteome</keyword>
<keyword evidence="13" id="KW-1003">Cell membrane</keyword>
<evidence type="ECO:0000256" key="1">
    <source>
        <dbReference type="ARBA" id="ARBA00005513"/>
    </source>
</evidence>
<gene>
    <name evidence="13" type="primary">atpF</name>
    <name evidence="18" type="ORF">SAMN02745220_01327</name>
</gene>
<dbReference type="GO" id="GO:0046961">
    <property type="term" value="F:proton-transporting ATPase activity, rotational mechanism"/>
    <property type="evidence" value="ECO:0007669"/>
    <property type="project" value="TreeGrafter"/>
</dbReference>
<dbReference type="EMBL" id="FRFE01000005">
    <property type="protein sequence ID" value="SHO46157.1"/>
    <property type="molecule type" value="Genomic_DNA"/>
</dbReference>
<feature type="signal peptide" evidence="17">
    <location>
        <begin position="1"/>
        <end position="29"/>
    </location>
</feature>
<keyword evidence="6 13" id="KW-1133">Transmembrane helix</keyword>
<evidence type="ECO:0000256" key="13">
    <source>
        <dbReference type="HAMAP-Rule" id="MF_01398"/>
    </source>
</evidence>
<name>A0A1M7Y2M3_9BACT</name>
<evidence type="ECO:0000256" key="8">
    <source>
        <dbReference type="ARBA" id="ARBA00023136"/>
    </source>
</evidence>
<evidence type="ECO:0000313" key="19">
    <source>
        <dbReference type="Proteomes" id="UP000184603"/>
    </source>
</evidence>
<dbReference type="InterPro" id="IPR002146">
    <property type="entry name" value="ATP_synth_b/b'su_bac/chlpt"/>
</dbReference>
<dbReference type="STRING" id="1121416.SAMN02745220_01327"/>
<evidence type="ECO:0000256" key="15">
    <source>
        <dbReference type="SAM" id="Coils"/>
    </source>
</evidence>
<dbReference type="GO" id="GO:0012505">
    <property type="term" value="C:endomembrane system"/>
    <property type="evidence" value="ECO:0007669"/>
    <property type="project" value="UniProtKB-SubCell"/>
</dbReference>
<evidence type="ECO:0000256" key="2">
    <source>
        <dbReference type="ARBA" id="ARBA00022448"/>
    </source>
</evidence>
<evidence type="ECO:0000256" key="10">
    <source>
        <dbReference type="ARBA" id="ARBA00025198"/>
    </source>
</evidence>
<accession>A0A1M7Y2M3</accession>
<dbReference type="InterPro" id="IPR050059">
    <property type="entry name" value="ATP_synthase_B_chain"/>
</dbReference>
<feature type="region of interest" description="Disordered" evidence="16">
    <location>
        <begin position="36"/>
        <end position="70"/>
    </location>
</feature>
<evidence type="ECO:0000256" key="9">
    <source>
        <dbReference type="ARBA" id="ARBA00023310"/>
    </source>
</evidence>
<feature type="chain" id="PRO_5012297259" description="ATP synthase subunit b" evidence="17">
    <location>
        <begin position="30"/>
        <end position="238"/>
    </location>
</feature>
<dbReference type="PANTHER" id="PTHR33445:SF1">
    <property type="entry name" value="ATP SYNTHASE SUBUNIT B"/>
    <property type="match status" value="1"/>
</dbReference>
<feature type="compositionally biased region" description="Low complexity" evidence="16">
    <location>
        <begin position="42"/>
        <end position="70"/>
    </location>
</feature>
<dbReference type="AlphaFoldDB" id="A0A1M7Y2M3"/>
<keyword evidence="17" id="KW-0732">Signal</keyword>
<dbReference type="HAMAP" id="MF_01398">
    <property type="entry name" value="ATP_synth_b_bprime"/>
    <property type="match status" value="1"/>
</dbReference>
<proteinExistence type="inferred from homology"/>
<keyword evidence="9 13" id="KW-0066">ATP synthesis</keyword>
<evidence type="ECO:0000256" key="6">
    <source>
        <dbReference type="ARBA" id="ARBA00022989"/>
    </source>
</evidence>
<comment type="function">
    <text evidence="10 13">F(1)F(0) ATP synthase produces ATP from ADP in the presence of a proton or sodium gradient. F-type ATPases consist of two structural domains, F(1) containing the extramembraneous catalytic core and F(0) containing the membrane proton channel, linked together by a central stalk and a peripheral stalk. During catalysis, ATP synthesis in the catalytic domain of F(1) is coupled via a rotary mechanism of the central stalk subunits to proton translocation.</text>
</comment>
<dbReference type="GO" id="GO:0005886">
    <property type="term" value="C:plasma membrane"/>
    <property type="evidence" value="ECO:0007669"/>
    <property type="project" value="UniProtKB-SubCell"/>
</dbReference>
<keyword evidence="5 13" id="KW-0375">Hydrogen ion transport</keyword>
<dbReference type="OrthoDB" id="5471016at2"/>
<keyword evidence="3 13" id="KW-0138">CF(0)</keyword>
<reference evidence="18 19" key="1">
    <citation type="submission" date="2016-12" db="EMBL/GenBank/DDBJ databases">
        <authorList>
            <person name="Song W.-J."/>
            <person name="Kurnit D.M."/>
        </authorList>
    </citation>
    <scope>NUCLEOTIDE SEQUENCE [LARGE SCALE GENOMIC DNA]</scope>
    <source>
        <strain evidence="18 19">DSM 18488</strain>
    </source>
</reference>
<comment type="subcellular location">
    <subcellularLocation>
        <location evidence="13">Cell membrane</location>
        <topology evidence="13">Single-pass membrane protein</topology>
    </subcellularLocation>
    <subcellularLocation>
        <location evidence="12">Endomembrane system</location>
        <topology evidence="12">Single-pass membrane protein</topology>
    </subcellularLocation>
</comment>
<organism evidence="18 19">
    <name type="scientific">Desulfopila aestuarii DSM 18488</name>
    <dbReference type="NCBI Taxonomy" id="1121416"/>
    <lineage>
        <taxon>Bacteria</taxon>
        <taxon>Pseudomonadati</taxon>
        <taxon>Thermodesulfobacteriota</taxon>
        <taxon>Desulfobulbia</taxon>
        <taxon>Desulfobulbales</taxon>
        <taxon>Desulfocapsaceae</taxon>
        <taxon>Desulfopila</taxon>
    </lineage>
</organism>
<keyword evidence="2 13" id="KW-0813">Transport</keyword>
<sequence length="238" mass="25331">MKSVKQAARLLILAMVALCFTFSAASVWASSTQPTHGTEQQAAAGHDAAATASHDAAPAEGHGEAAAGSHGAAGGSLSAAKLKDLGLRVMNFAVLLFLLVKFAAKPIGSGLAGRRKAIKDEIEELEAKKATAEKSYKEFEQKLATVEKDIDKVVDRAIAQAEVEKAKIIEKAEQAAADIKRQAEMLIQKEIMEARRTLKNEVAEQAAVLAEELIVKNLTADDQVKIVEDYLDKVGAVQ</sequence>
<keyword evidence="4 13" id="KW-0812">Transmembrane</keyword>
<evidence type="ECO:0000256" key="17">
    <source>
        <dbReference type="SAM" id="SignalP"/>
    </source>
</evidence>
<evidence type="ECO:0000313" key="18">
    <source>
        <dbReference type="EMBL" id="SHO46157.1"/>
    </source>
</evidence>